<name>M1WZW7_9NOST</name>
<dbReference type="Proteomes" id="UP000053051">
    <property type="component" value="Unassembled WGS sequence"/>
</dbReference>
<evidence type="ECO:0000313" key="2">
    <source>
        <dbReference type="Proteomes" id="UP000053051"/>
    </source>
</evidence>
<reference evidence="1 2" key="1">
    <citation type="submission" date="2012-05" db="EMBL/GenBank/DDBJ databases">
        <authorList>
            <person name="Hilton J."/>
        </authorList>
    </citation>
    <scope>NUCLEOTIDE SEQUENCE [LARGE SCALE GENOMIC DNA]</scope>
    <source>
        <strain evidence="1 2">HH01</strain>
    </source>
</reference>
<evidence type="ECO:0000313" key="1">
    <source>
        <dbReference type="EMBL" id="CCH67133.1"/>
    </source>
</evidence>
<protein>
    <recommendedName>
        <fullName evidence="3">Beta-ketoacyl-[acyl-carrier-protein] synthase I</fullName>
    </recommendedName>
</protein>
<dbReference type="STRING" id="1165094.RINTHH_9780"/>
<keyword evidence="2" id="KW-1185">Reference proteome</keyword>
<dbReference type="AlphaFoldDB" id="M1WZW7"/>
<dbReference type="EMBL" id="CAIY01000036">
    <property type="protein sequence ID" value="CCH67133.1"/>
    <property type="molecule type" value="Genomic_DNA"/>
</dbReference>
<comment type="caution">
    <text evidence="1">The sequence shown here is derived from an EMBL/GenBank/DDBJ whole genome shotgun (WGS) entry which is preliminary data.</text>
</comment>
<evidence type="ECO:0008006" key="3">
    <source>
        <dbReference type="Google" id="ProtNLM"/>
    </source>
</evidence>
<dbReference type="RefSeq" id="WP_008233319.1">
    <property type="nucleotide sequence ID" value="NZ_CAIY01000036.1"/>
</dbReference>
<sequence>MLVGLKVPEFDLNLVPIASEANIEQALCLGFGFGGQNTMIALRKLKDY</sequence>
<reference evidence="2" key="2">
    <citation type="submission" date="2016-01" db="EMBL/GenBank/DDBJ databases">
        <title>Diatom-associated endosymboitic cyanobacterium lacks core nitrogen metabolism enzymes.</title>
        <authorList>
            <person name="Hilton J.A."/>
            <person name="Foster R.A."/>
            <person name="Tripp H.J."/>
            <person name="Carter B.J."/>
            <person name="Zehr J.P."/>
            <person name="Villareal T.A."/>
        </authorList>
    </citation>
    <scope>NUCLEOTIDE SEQUENCE [LARGE SCALE GENOMIC DNA]</scope>
    <source>
        <strain evidence="2">HH01</strain>
    </source>
</reference>
<proteinExistence type="predicted"/>
<gene>
    <name evidence="1" type="ORF">RINTHH_9780</name>
</gene>
<accession>M1WZW7</accession>
<organism evidence="1 2">
    <name type="scientific">Richelia intracellularis HH01</name>
    <dbReference type="NCBI Taxonomy" id="1165094"/>
    <lineage>
        <taxon>Bacteria</taxon>
        <taxon>Bacillati</taxon>
        <taxon>Cyanobacteriota</taxon>
        <taxon>Cyanophyceae</taxon>
        <taxon>Nostocales</taxon>
        <taxon>Nostocaceae</taxon>
        <taxon>Richelia</taxon>
    </lineage>
</organism>